<feature type="region of interest" description="Disordered" evidence="5">
    <location>
        <begin position="1"/>
        <end position="28"/>
    </location>
</feature>
<feature type="domain" description="O-antigen ligase-related" evidence="7">
    <location>
        <begin position="218"/>
        <end position="372"/>
    </location>
</feature>
<sequence length="461" mass="49045">MAYPRTDVAARPPVHRRPTGLPAADPKPTDDRRLVAGVVAVAVLLAGSRWGSHIHVGPLYIGDFLLCAAFLAATWAALLSGKRPERVHGPGILIGLLLLVTGFRLLTVQHDLRVALRDAAPFAYVAIAYLSAGAYQRAGERGRQRTVRLLHRGLLLHLAWMVVATLAPGFVATLPSVGSTRVFEIRTDFDVAVLGVLAGLSILRMRRGRIWLHASVTAAALVTGLAQVNRAGLFSCCACVLVAIMLRVAGDGRLRLRAVLLGAIAVLATVAVLPISPAGQRLLALNETATASSELVEHAQGTTRARLIAWERVLTYTLDDPVRSAVGVGFGPDFLQQSNGDLPIGRGMGVRSPHNYLLTTFARLGFVGLTVVVALLASLVTIAVRTVRRGPPDELTSLCVLLVVSLLIVALLGVILESPFGAAPFFWAAGILLAGERSRRARVRRGPEQHPLVSSPQEAIA</sequence>
<comment type="caution">
    <text evidence="8">The sequence shown here is derived from an EMBL/GenBank/DDBJ whole genome shotgun (WGS) entry which is preliminary data.</text>
</comment>
<reference evidence="9" key="1">
    <citation type="journal article" date="2019" name="Int. J. Syst. Evol. Microbiol.">
        <title>The Global Catalogue of Microorganisms (GCM) 10K type strain sequencing project: providing services to taxonomists for standard genome sequencing and annotation.</title>
        <authorList>
            <consortium name="The Broad Institute Genomics Platform"/>
            <consortium name="The Broad Institute Genome Sequencing Center for Infectious Disease"/>
            <person name="Wu L."/>
            <person name="Ma J."/>
        </authorList>
    </citation>
    <scope>NUCLEOTIDE SEQUENCE [LARGE SCALE GENOMIC DNA]</scope>
    <source>
        <strain evidence="9">JCM 17656</strain>
    </source>
</reference>
<evidence type="ECO:0000259" key="7">
    <source>
        <dbReference type="Pfam" id="PF04932"/>
    </source>
</evidence>
<feature type="transmembrane region" description="Helical" evidence="6">
    <location>
        <begin position="420"/>
        <end position="435"/>
    </location>
</feature>
<dbReference type="PANTHER" id="PTHR37422:SF13">
    <property type="entry name" value="LIPOPOLYSACCHARIDE BIOSYNTHESIS PROTEIN PA4999-RELATED"/>
    <property type="match status" value="1"/>
</dbReference>
<dbReference type="InterPro" id="IPR007016">
    <property type="entry name" value="O-antigen_ligase-rel_domated"/>
</dbReference>
<evidence type="ECO:0000256" key="1">
    <source>
        <dbReference type="ARBA" id="ARBA00004141"/>
    </source>
</evidence>
<keyword evidence="9" id="KW-1185">Reference proteome</keyword>
<dbReference type="RefSeq" id="WP_346186610.1">
    <property type="nucleotide sequence ID" value="NZ_BAABCE010000032.1"/>
</dbReference>
<dbReference type="Proteomes" id="UP001500707">
    <property type="component" value="Unassembled WGS sequence"/>
</dbReference>
<feature type="transmembrane region" description="Helical" evidence="6">
    <location>
        <begin position="361"/>
        <end position="383"/>
    </location>
</feature>
<organism evidence="8 9">
    <name type="scientific">Streptomyces osmaniensis</name>
    <dbReference type="NCBI Taxonomy" id="593134"/>
    <lineage>
        <taxon>Bacteria</taxon>
        <taxon>Bacillati</taxon>
        <taxon>Actinomycetota</taxon>
        <taxon>Actinomycetes</taxon>
        <taxon>Kitasatosporales</taxon>
        <taxon>Streptomycetaceae</taxon>
        <taxon>Streptomyces</taxon>
    </lineage>
</organism>
<evidence type="ECO:0000313" key="8">
    <source>
        <dbReference type="EMBL" id="GAA3593822.1"/>
    </source>
</evidence>
<proteinExistence type="predicted"/>
<feature type="transmembrane region" description="Helical" evidence="6">
    <location>
        <begin position="91"/>
        <end position="108"/>
    </location>
</feature>
<feature type="transmembrane region" description="Helical" evidence="6">
    <location>
        <begin position="256"/>
        <end position="275"/>
    </location>
</feature>
<keyword evidence="3 6" id="KW-1133">Transmembrane helix</keyword>
<evidence type="ECO:0000256" key="3">
    <source>
        <dbReference type="ARBA" id="ARBA00022989"/>
    </source>
</evidence>
<evidence type="ECO:0000256" key="5">
    <source>
        <dbReference type="SAM" id="MobiDB-lite"/>
    </source>
</evidence>
<evidence type="ECO:0000256" key="4">
    <source>
        <dbReference type="ARBA" id="ARBA00023136"/>
    </source>
</evidence>
<evidence type="ECO:0000313" key="9">
    <source>
        <dbReference type="Proteomes" id="UP001500707"/>
    </source>
</evidence>
<feature type="transmembrane region" description="Helical" evidence="6">
    <location>
        <begin position="232"/>
        <end position="249"/>
    </location>
</feature>
<gene>
    <name evidence="8" type="ORF">GCM10022295_89120</name>
</gene>
<feature type="transmembrane region" description="Helical" evidence="6">
    <location>
        <begin position="395"/>
        <end position="414"/>
    </location>
</feature>
<dbReference type="EMBL" id="BAABCE010000032">
    <property type="protein sequence ID" value="GAA3593822.1"/>
    <property type="molecule type" value="Genomic_DNA"/>
</dbReference>
<evidence type="ECO:0000256" key="6">
    <source>
        <dbReference type="SAM" id="Phobius"/>
    </source>
</evidence>
<dbReference type="InterPro" id="IPR051533">
    <property type="entry name" value="WaaL-like"/>
</dbReference>
<dbReference type="Pfam" id="PF04932">
    <property type="entry name" value="Wzy_C"/>
    <property type="match status" value="1"/>
</dbReference>
<feature type="transmembrane region" description="Helical" evidence="6">
    <location>
        <begin position="114"/>
        <end position="132"/>
    </location>
</feature>
<dbReference type="PANTHER" id="PTHR37422">
    <property type="entry name" value="TEICHURONIC ACID BIOSYNTHESIS PROTEIN TUAE"/>
    <property type="match status" value="1"/>
</dbReference>
<keyword evidence="4 6" id="KW-0472">Membrane</keyword>
<protein>
    <recommendedName>
        <fullName evidence="7">O-antigen ligase-related domain-containing protein</fullName>
    </recommendedName>
</protein>
<evidence type="ECO:0000256" key="2">
    <source>
        <dbReference type="ARBA" id="ARBA00022692"/>
    </source>
</evidence>
<keyword evidence="2 6" id="KW-0812">Transmembrane</keyword>
<name>A0ABP6YXR9_9ACTN</name>
<feature type="transmembrane region" description="Helical" evidence="6">
    <location>
        <begin position="185"/>
        <end position="203"/>
    </location>
</feature>
<accession>A0ABP6YXR9</accession>
<feature type="transmembrane region" description="Helical" evidence="6">
    <location>
        <begin position="34"/>
        <end position="52"/>
    </location>
</feature>
<feature type="transmembrane region" description="Helical" evidence="6">
    <location>
        <begin position="210"/>
        <end position="226"/>
    </location>
</feature>
<feature type="transmembrane region" description="Helical" evidence="6">
    <location>
        <begin position="58"/>
        <end position="79"/>
    </location>
</feature>
<feature type="transmembrane region" description="Helical" evidence="6">
    <location>
        <begin position="153"/>
        <end position="173"/>
    </location>
</feature>
<comment type="subcellular location">
    <subcellularLocation>
        <location evidence="1">Membrane</location>
        <topology evidence="1">Multi-pass membrane protein</topology>
    </subcellularLocation>
</comment>